<evidence type="ECO:0000256" key="1">
    <source>
        <dbReference type="ARBA" id="ARBA00022722"/>
    </source>
</evidence>
<keyword evidence="2" id="KW-0479">Metal-binding</keyword>
<protein>
    <recommendedName>
        <fullName evidence="10">PHD-type domain-containing protein</fullName>
    </recommendedName>
</protein>
<dbReference type="GO" id="GO:0004519">
    <property type="term" value="F:endonuclease activity"/>
    <property type="evidence" value="ECO:0007669"/>
    <property type="project" value="UniProtKB-KW"/>
</dbReference>
<keyword evidence="4 8" id="KW-0863">Zinc-finger</keyword>
<dbReference type="GO" id="GO:0006281">
    <property type="term" value="P:DNA repair"/>
    <property type="evidence" value="ECO:0007669"/>
    <property type="project" value="UniProtKB-ARBA"/>
</dbReference>
<dbReference type="SUPFAM" id="SSF57903">
    <property type="entry name" value="FYVE/PHD zinc finger"/>
    <property type="match status" value="1"/>
</dbReference>
<dbReference type="InterPro" id="IPR011011">
    <property type="entry name" value="Znf_FYVE_PHD"/>
</dbReference>
<dbReference type="Proteomes" id="UP000801492">
    <property type="component" value="Unassembled WGS sequence"/>
</dbReference>
<gene>
    <name evidence="11" type="ORF">ILUMI_01913</name>
</gene>
<evidence type="ECO:0000259" key="10">
    <source>
        <dbReference type="PROSITE" id="PS50016"/>
    </source>
</evidence>
<evidence type="ECO:0000256" key="2">
    <source>
        <dbReference type="ARBA" id="ARBA00022723"/>
    </source>
</evidence>
<evidence type="ECO:0000256" key="3">
    <source>
        <dbReference type="ARBA" id="ARBA00022759"/>
    </source>
</evidence>
<evidence type="ECO:0000256" key="6">
    <source>
        <dbReference type="ARBA" id="ARBA00022833"/>
    </source>
</evidence>
<dbReference type="InterPro" id="IPR011604">
    <property type="entry name" value="PDDEXK-like_dom_sf"/>
</dbReference>
<keyword evidence="6" id="KW-0862">Zinc</keyword>
<dbReference type="OrthoDB" id="6782200at2759"/>
<feature type="domain" description="PHD-type" evidence="10">
    <location>
        <begin position="519"/>
        <end position="569"/>
    </location>
</feature>
<sequence>MSSTPNQSGKSLSYSDVSFGNVQSSTPLSGNKIFFVSSDESKSVSLHSDSHKNVPSNALESLSNEDELPFVNEPYRSTCDVENYSYLMDKSSLPKIENGLSDEMECDVTKEEFPVPAVIKNLSQLDSKEGVLPQGTRNTSKNLSLPSYKDCKREVRLYSPSTDFCHTQKLTAYVKGVERDILKDNLLRTKPSVAKRDALLTANKEISLISGNLQKIKSDCVFRKARSEAKSQLDRHIDDVIDLIFMQSDHSEYIREVAFSFSFKMFSWEQLSVIDNEIRITGDLPILHFDAIGSVVRKPLPNIKHSFSIPKLYKLLIQKEFATCLILFQANTDRTLSQRGLWRDGNNEIERLTQCSISQFPTNVEGKPDEDDLDTGPLYRNSSFFTYFNAIFQRCFLAFGKDESSNANPYYNSKLLNVIITKYMPYLPLWSAILLKTKFGLSKISNAPVENFFGNLKHHCLNDEKNWKCFRFSRKLRERPDSPGHQLLKEKTLGEKRKKAGGRGKAQANLVVENPDVGLEKCRYCARRRLDVTADWVACDRCESWIHLSCEDHTIDLEGTFTCQACRIPTMADMKPNRDESVATKCKNYLETLTLSVQDIYDLEERTRGQSQTSAWHVERKKRITASNMGKVCKARNHNSRLKLAESILSNYGSNLDYLPPIKHGKAHEEIAIR</sequence>
<dbReference type="Pfam" id="PF01771">
    <property type="entry name" value="Viral_alk_exo"/>
    <property type="match status" value="1"/>
</dbReference>
<dbReference type="AlphaFoldDB" id="A0A8K0DDI8"/>
<evidence type="ECO:0000256" key="5">
    <source>
        <dbReference type="ARBA" id="ARBA00022801"/>
    </source>
</evidence>
<dbReference type="SMART" id="SM00249">
    <property type="entry name" value="PHD"/>
    <property type="match status" value="1"/>
</dbReference>
<dbReference type="Gene3D" id="3.30.40.10">
    <property type="entry name" value="Zinc/RING finger domain, C3HC4 (zinc finger)"/>
    <property type="match status" value="1"/>
</dbReference>
<dbReference type="InterPro" id="IPR034720">
    <property type="entry name" value="Viral_alk_exo"/>
</dbReference>
<proteinExistence type="predicted"/>
<reference evidence="11" key="1">
    <citation type="submission" date="2019-08" db="EMBL/GenBank/DDBJ databases">
        <title>The genome of the North American firefly Photinus pyralis.</title>
        <authorList>
            <consortium name="Photinus pyralis genome working group"/>
            <person name="Fallon T.R."/>
            <person name="Sander Lower S.E."/>
            <person name="Weng J.-K."/>
        </authorList>
    </citation>
    <scope>NUCLEOTIDE SEQUENCE</scope>
    <source>
        <strain evidence="11">TRF0915ILg1</strain>
        <tissue evidence="11">Whole body</tissue>
    </source>
</reference>
<organism evidence="11 12">
    <name type="scientific">Ignelater luminosus</name>
    <name type="common">Cucubano</name>
    <name type="synonym">Pyrophorus luminosus</name>
    <dbReference type="NCBI Taxonomy" id="2038154"/>
    <lineage>
        <taxon>Eukaryota</taxon>
        <taxon>Metazoa</taxon>
        <taxon>Ecdysozoa</taxon>
        <taxon>Arthropoda</taxon>
        <taxon>Hexapoda</taxon>
        <taxon>Insecta</taxon>
        <taxon>Pterygota</taxon>
        <taxon>Neoptera</taxon>
        <taxon>Endopterygota</taxon>
        <taxon>Coleoptera</taxon>
        <taxon>Polyphaga</taxon>
        <taxon>Elateriformia</taxon>
        <taxon>Elateroidea</taxon>
        <taxon>Elateridae</taxon>
        <taxon>Agrypninae</taxon>
        <taxon>Pyrophorini</taxon>
        <taxon>Ignelater</taxon>
    </lineage>
</organism>
<evidence type="ECO:0000313" key="12">
    <source>
        <dbReference type="Proteomes" id="UP000801492"/>
    </source>
</evidence>
<evidence type="ECO:0000256" key="7">
    <source>
        <dbReference type="ARBA" id="ARBA00022839"/>
    </source>
</evidence>
<keyword evidence="1" id="KW-0540">Nuclease</keyword>
<dbReference type="GO" id="GO:0008270">
    <property type="term" value="F:zinc ion binding"/>
    <property type="evidence" value="ECO:0007669"/>
    <property type="project" value="UniProtKB-KW"/>
</dbReference>
<accession>A0A8K0DDI8</accession>
<evidence type="ECO:0000256" key="8">
    <source>
        <dbReference type="PROSITE-ProRule" id="PRU00146"/>
    </source>
</evidence>
<feature type="compositionally biased region" description="Basic and acidic residues" evidence="9">
    <location>
        <begin position="481"/>
        <end position="495"/>
    </location>
</feature>
<dbReference type="InterPro" id="IPR019787">
    <property type="entry name" value="Znf_PHD-finger"/>
</dbReference>
<keyword evidence="7" id="KW-0269">Exonuclease</keyword>
<dbReference type="EMBL" id="VTPC01000806">
    <property type="protein sequence ID" value="KAF2904265.1"/>
    <property type="molecule type" value="Genomic_DNA"/>
</dbReference>
<dbReference type="InterPro" id="IPR001965">
    <property type="entry name" value="Znf_PHD"/>
</dbReference>
<keyword evidence="5" id="KW-0378">Hydrolase</keyword>
<name>A0A8K0DDI8_IGNLU</name>
<evidence type="ECO:0000256" key="4">
    <source>
        <dbReference type="ARBA" id="ARBA00022771"/>
    </source>
</evidence>
<feature type="region of interest" description="Disordered" evidence="9">
    <location>
        <begin position="481"/>
        <end position="505"/>
    </location>
</feature>
<comment type="caution">
    <text evidence="11">The sequence shown here is derived from an EMBL/GenBank/DDBJ whole genome shotgun (WGS) entry which is preliminary data.</text>
</comment>
<dbReference type="InterPro" id="IPR011335">
    <property type="entry name" value="Restrct_endonuc-II-like"/>
</dbReference>
<dbReference type="CDD" id="cd15517">
    <property type="entry name" value="PHD_TCF19_like"/>
    <property type="match status" value="1"/>
</dbReference>
<dbReference type="PROSITE" id="PS50016">
    <property type="entry name" value="ZF_PHD_2"/>
    <property type="match status" value="1"/>
</dbReference>
<dbReference type="GO" id="GO:0004527">
    <property type="term" value="F:exonuclease activity"/>
    <property type="evidence" value="ECO:0007669"/>
    <property type="project" value="UniProtKB-KW"/>
</dbReference>
<dbReference type="InterPro" id="IPR013083">
    <property type="entry name" value="Znf_RING/FYVE/PHD"/>
</dbReference>
<dbReference type="Gene3D" id="3.90.320.10">
    <property type="match status" value="1"/>
</dbReference>
<evidence type="ECO:0000256" key="9">
    <source>
        <dbReference type="SAM" id="MobiDB-lite"/>
    </source>
</evidence>
<keyword evidence="3" id="KW-0255">Endonuclease</keyword>
<evidence type="ECO:0000313" key="11">
    <source>
        <dbReference type="EMBL" id="KAF2904265.1"/>
    </source>
</evidence>
<dbReference type="SUPFAM" id="SSF52980">
    <property type="entry name" value="Restriction endonuclease-like"/>
    <property type="match status" value="1"/>
</dbReference>
<keyword evidence="12" id="KW-1185">Reference proteome</keyword>